<accession>A0ABZ1C943</accession>
<name>A0ABZ1C943_9BACT</name>
<keyword evidence="3 10" id="KW-0444">Lipid biosynthesis</keyword>
<dbReference type="EMBL" id="CP139781">
    <property type="protein sequence ID" value="WRQ87932.1"/>
    <property type="molecule type" value="Genomic_DNA"/>
</dbReference>
<keyword evidence="7 10" id="KW-1208">Phospholipid metabolism</keyword>
<dbReference type="Proteomes" id="UP000738431">
    <property type="component" value="Chromosome"/>
</dbReference>
<dbReference type="PANTHER" id="PTHR30100:SF1">
    <property type="entry name" value="PHOSPHATE ACYLTRANSFERASE"/>
    <property type="match status" value="1"/>
</dbReference>
<protein>
    <recommendedName>
        <fullName evidence="8 10">Phosphate acyltransferase</fullName>
        <ecNumber evidence="8 10">2.3.1.274</ecNumber>
    </recommendedName>
    <alternativeName>
        <fullName evidence="10">Acyl-ACP phosphotransacylase</fullName>
    </alternativeName>
    <alternativeName>
        <fullName evidence="10">Acyl-[acyl-carrier-protein]--phosphate acyltransferase</fullName>
    </alternativeName>
    <alternativeName>
        <fullName evidence="10">Phosphate-acyl-ACP acyltransferase</fullName>
    </alternativeName>
</protein>
<dbReference type="HAMAP" id="MF_00019">
    <property type="entry name" value="PlsX"/>
    <property type="match status" value="1"/>
</dbReference>
<evidence type="ECO:0000256" key="2">
    <source>
        <dbReference type="ARBA" id="ARBA00022490"/>
    </source>
</evidence>
<keyword evidence="11" id="KW-0012">Acyltransferase</keyword>
<organism evidence="11 12">
    <name type="scientific">Actomonas aquatica</name>
    <dbReference type="NCBI Taxonomy" id="2866162"/>
    <lineage>
        <taxon>Bacteria</taxon>
        <taxon>Pseudomonadati</taxon>
        <taxon>Verrucomicrobiota</taxon>
        <taxon>Opitutia</taxon>
        <taxon>Opitutales</taxon>
        <taxon>Opitutaceae</taxon>
        <taxon>Actomonas</taxon>
    </lineage>
</organism>
<keyword evidence="4 10" id="KW-0808">Transferase</keyword>
<evidence type="ECO:0000313" key="11">
    <source>
        <dbReference type="EMBL" id="WRQ87932.1"/>
    </source>
</evidence>
<comment type="pathway">
    <text evidence="10">Lipid metabolism; phospholipid metabolism.</text>
</comment>
<dbReference type="PANTHER" id="PTHR30100">
    <property type="entry name" value="FATTY ACID/PHOSPHOLIPID SYNTHESIS PROTEIN PLSX"/>
    <property type="match status" value="1"/>
</dbReference>
<evidence type="ECO:0000256" key="8">
    <source>
        <dbReference type="ARBA" id="ARBA00024069"/>
    </source>
</evidence>
<dbReference type="InterPro" id="IPR003664">
    <property type="entry name" value="FA_synthesis"/>
</dbReference>
<sequence>MENFSADTRRIALDAMGGDMGPTEVVAALQLALREFSDLCPVTIVGNEAELTPLLQQANLLDHPKVALLHASEVITMGDEVMTAIKRKRDSSMIKAIELVKNGEARAVVSSGNTKILVSAGTLKLRTLAGVERPALSPVIPREGGHFILIDAGANPDARVTHLVHNAILGSHYAQLELGVERPRVGLLTIGTEEGKGNSLINGTHESLKALGDLVNYVGPVEGFQVFFDHVDVIVCDGFTGNICLKSWESLSKFFRNELKAQMLSTPVRRLGGLLAKGAFTGLRHRIQPERYGGAPLLGLRGTVLKAHGSANRYALMNAIGDASEFIRVDFTSRIESDIERANKILRPEPADAKTP</sequence>
<comment type="subunit">
    <text evidence="9 10">Homodimer. Probably interacts with PlsY.</text>
</comment>
<evidence type="ECO:0000256" key="5">
    <source>
        <dbReference type="ARBA" id="ARBA00023098"/>
    </source>
</evidence>
<comment type="subcellular location">
    <subcellularLocation>
        <location evidence="10">Cytoplasm</location>
    </subcellularLocation>
    <text evidence="10">Associated with the membrane possibly through PlsY.</text>
</comment>
<evidence type="ECO:0000313" key="12">
    <source>
        <dbReference type="Proteomes" id="UP000738431"/>
    </source>
</evidence>
<dbReference type="Pfam" id="PF02504">
    <property type="entry name" value="FA_synthesis"/>
    <property type="match status" value="1"/>
</dbReference>
<dbReference type="NCBIfam" id="TIGR00182">
    <property type="entry name" value="plsX"/>
    <property type="match status" value="1"/>
</dbReference>
<dbReference type="SUPFAM" id="SSF53659">
    <property type="entry name" value="Isocitrate/Isopropylmalate dehydrogenase-like"/>
    <property type="match status" value="1"/>
</dbReference>
<keyword evidence="12" id="KW-1185">Reference proteome</keyword>
<reference evidence="11 12" key="1">
    <citation type="submission" date="2023-12" db="EMBL/GenBank/DDBJ databases">
        <title>Description of an unclassified Opitutus bacterium of Verrucomicrobiota.</title>
        <authorList>
            <person name="Zhang D.-F."/>
        </authorList>
    </citation>
    <scope>NUCLEOTIDE SEQUENCE [LARGE SCALE GENOMIC DNA]</scope>
    <source>
        <strain evidence="11 12">WL0086</strain>
    </source>
</reference>
<comment type="catalytic activity">
    <reaction evidence="1 10">
        <text>a fatty acyl-[ACP] + phosphate = an acyl phosphate + holo-[ACP]</text>
        <dbReference type="Rhea" id="RHEA:42292"/>
        <dbReference type="Rhea" id="RHEA-COMP:9685"/>
        <dbReference type="Rhea" id="RHEA-COMP:14125"/>
        <dbReference type="ChEBI" id="CHEBI:43474"/>
        <dbReference type="ChEBI" id="CHEBI:59918"/>
        <dbReference type="ChEBI" id="CHEBI:64479"/>
        <dbReference type="ChEBI" id="CHEBI:138651"/>
        <dbReference type="EC" id="2.3.1.274"/>
    </reaction>
</comment>
<proteinExistence type="inferred from homology"/>
<keyword evidence="5 10" id="KW-0443">Lipid metabolism</keyword>
<evidence type="ECO:0000256" key="7">
    <source>
        <dbReference type="ARBA" id="ARBA00023264"/>
    </source>
</evidence>
<evidence type="ECO:0000256" key="3">
    <source>
        <dbReference type="ARBA" id="ARBA00022516"/>
    </source>
</evidence>
<gene>
    <name evidence="10 11" type="primary">plsX</name>
    <name evidence="11" type="ORF">K1X11_000830</name>
</gene>
<evidence type="ECO:0000256" key="10">
    <source>
        <dbReference type="HAMAP-Rule" id="MF_00019"/>
    </source>
</evidence>
<dbReference type="EC" id="2.3.1.274" evidence="8 10"/>
<keyword evidence="6 10" id="KW-0594">Phospholipid biosynthesis</keyword>
<evidence type="ECO:0000256" key="9">
    <source>
        <dbReference type="ARBA" id="ARBA00046608"/>
    </source>
</evidence>
<evidence type="ECO:0000256" key="4">
    <source>
        <dbReference type="ARBA" id="ARBA00022679"/>
    </source>
</evidence>
<comment type="function">
    <text evidence="10">Catalyzes the reversible formation of acyl-phosphate (acyl-PO(4)) from acyl-[acyl-carrier-protein] (acyl-ACP). This enzyme utilizes acyl-ACP as fatty acyl donor, but not acyl-CoA.</text>
</comment>
<dbReference type="GO" id="GO:0043811">
    <property type="term" value="F:phosphate:acyl-[acyl carrier protein] acyltransferase activity"/>
    <property type="evidence" value="ECO:0007669"/>
    <property type="project" value="UniProtKB-EC"/>
</dbReference>
<dbReference type="Gene3D" id="3.40.718.10">
    <property type="entry name" value="Isopropylmalate Dehydrogenase"/>
    <property type="match status" value="1"/>
</dbReference>
<dbReference type="RefSeq" id="WP_221029030.1">
    <property type="nucleotide sequence ID" value="NZ_CP139781.1"/>
</dbReference>
<evidence type="ECO:0000256" key="1">
    <source>
        <dbReference type="ARBA" id="ARBA00001232"/>
    </source>
</evidence>
<comment type="similarity">
    <text evidence="10">Belongs to the PlsX family.</text>
</comment>
<evidence type="ECO:0000256" key="6">
    <source>
        <dbReference type="ARBA" id="ARBA00023209"/>
    </source>
</evidence>
<keyword evidence="2 10" id="KW-0963">Cytoplasm</keyword>
<dbReference type="InterPro" id="IPR012281">
    <property type="entry name" value="Phospholipid_synth_PlsX-like"/>
</dbReference>
<dbReference type="PIRSF" id="PIRSF002465">
    <property type="entry name" value="Phsphlp_syn_PlsX"/>
    <property type="match status" value="1"/>
</dbReference>